<proteinExistence type="predicted"/>
<dbReference type="EMBL" id="MT141512">
    <property type="protein sequence ID" value="QJA64063.1"/>
    <property type="molecule type" value="Genomic_DNA"/>
</dbReference>
<name>A0A6M3J2I5_9ZZZZ</name>
<accession>A0A6M3J2I5</accession>
<protein>
    <submittedName>
        <fullName evidence="1">Uncharacterized protein</fullName>
    </submittedName>
</protein>
<evidence type="ECO:0000313" key="1">
    <source>
        <dbReference type="EMBL" id="QJA64063.1"/>
    </source>
</evidence>
<sequence>MPELTEKQIESLDVLMGMNPGEWPPDLQKHMESIGPMCGQMVYDAVSDWLTSATK</sequence>
<reference evidence="1" key="1">
    <citation type="submission" date="2020-03" db="EMBL/GenBank/DDBJ databases">
        <title>The deep terrestrial virosphere.</title>
        <authorList>
            <person name="Holmfeldt K."/>
            <person name="Nilsson E."/>
            <person name="Simone D."/>
            <person name="Lopez-Fernandez M."/>
            <person name="Wu X."/>
            <person name="de Brujin I."/>
            <person name="Lundin D."/>
            <person name="Andersson A."/>
            <person name="Bertilsson S."/>
            <person name="Dopson M."/>
        </authorList>
    </citation>
    <scope>NUCLEOTIDE SEQUENCE</scope>
    <source>
        <strain evidence="1">MM415B00544</strain>
    </source>
</reference>
<organism evidence="1">
    <name type="scientific">viral metagenome</name>
    <dbReference type="NCBI Taxonomy" id="1070528"/>
    <lineage>
        <taxon>unclassified sequences</taxon>
        <taxon>metagenomes</taxon>
        <taxon>organismal metagenomes</taxon>
    </lineage>
</organism>
<gene>
    <name evidence="1" type="ORF">MM415B00544_0008</name>
</gene>
<dbReference type="AlphaFoldDB" id="A0A6M3J2I5"/>